<feature type="domain" description="Cytosol aminopeptidase" evidence="10">
    <location>
        <begin position="331"/>
        <end position="338"/>
    </location>
</feature>
<feature type="compositionally biased region" description="Basic and acidic residues" evidence="9">
    <location>
        <begin position="495"/>
        <end position="506"/>
    </location>
</feature>
<comment type="similarity">
    <text evidence="3 8">Belongs to the peptidase M17 family.</text>
</comment>
<dbReference type="InterPro" id="IPR008283">
    <property type="entry name" value="Peptidase_M17_N"/>
</dbReference>
<feature type="region of interest" description="Disordered" evidence="9">
    <location>
        <begin position="495"/>
        <end position="541"/>
    </location>
</feature>
<dbReference type="CDD" id="cd00433">
    <property type="entry name" value="Peptidase_M17"/>
    <property type="match status" value="1"/>
</dbReference>
<dbReference type="NCBIfam" id="NF002074">
    <property type="entry name" value="PRK00913.1-4"/>
    <property type="match status" value="1"/>
</dbReference>
<feature type="binding site" evidence="8">
    <location>
        <position position="256"/>
    </location>
    <ligand>
        <name>Mn(2+)</name>
        <dbReference type="ChEBI" id="CHEBI:29035"/>
        <label>2</label>
    </ligand>
</feature>
<keyword evidence="6 8" id="KW-0378">Hydrolase</keyword>
<dbReference type="PROSITE" id="PS00631">
    <property type="entry name" value="CYTOSOL_AP"/>
    <property type="match status" value="1"/>
</dbReference>
<comment type="caution">
    <text evidence="11">The sequence shown here is derived from an EMBL/GenBank/DDBJ whole genome shotgun (WGS) entry which is preliminary data.</text>
</comment>
<dbReference type="Pfam" id="PF02789">
    <property type="entry name" value="Peptidase_M17_N"/>
    <property type="match status" value="1"/>
</dbReference>
<dbReference type="GO" id="GO:0004177">
    <property type="term" value="F:aminopeptidase activity"/>
    <property type="evidence" value="ECO:0007669"/>
    <property type="project" value="UniProtKB-KW"/>
</dbReference>
<feature type="binding site" evidence="8">
    <location>
        <position position="335"/>
    </location>
    <ligand>
        <name>Mn(2+)</name>
        <dbReference type="ChEBI" id="CHEBI:29035"/>
        <label>2</label>
    </ligand>
</feature>
<accession>A0ABT2PNE2</accession>
<evidence type="ECO:0000256" key="1">
    <source>
        <dbReference type="ARBA" id="ARBA00000135"/>
    </source>
</evidence>
<evidence type="ECO:0000256" key="7">
    <source>
        <dbReference type="ARBA" id="ARBA00023211"/>
    </source>
</evidence>
<feature type="binding site" evidence="8">
    <location>
        <position position="333"/>
    </location>
    <ligand>
        <name>Mn(2+)</name>
        <dbReference type="ChEBI" id="CHEBI:29035"/>
        <label>1</label>
    </ligand>
</feature>
<gene>
    <name evidence="8" type="primary">pepA</name>
    <name evidence="11" type="ORF">N0K08_15210</name>
</gene>
<evidence type="ECO:0000256" key="3">
    <source>
        <dbReference type="ARBA" id="ARBA00009528"/>
    </source>
</evidence>
<evidence type="ECO:0000313" key="11">
    <source>
        <dbReference type="EMBL" id="MCT9811994.1"/>
    </source>
</evidence>
<keyword evidence="8" id="KW-0479">Metal-binding</keyword>
<dbReference type="HAMAP" id="MF_00181">
    <property type="entry name" value="Cytosol_peptidase_M17"/>
    <property type="match status" value="1"/>
</dbReference>
<feature type="binding site" evidence="8">
    <location>
        <position position="335"/>
    </location>
    <ligand>
        <name>Mn(2+)</name>
        <dbReference type="ChEBI" id="CHEBI:29035"/>
        <label>1</label>
    </ligand>
</feature>
<name>A0ABT2PNE2_9BURK</name>
<comment type="cofactor">
    <cofactor evidence="8">
        <name>Mn(2+)</name>
        <dbReference type="ChEBI" id="CHEBI:29035"/>
    </cofactor>
    <text evidence="8">Binds 2 manganese ions per subunit.</text>
</comment>
<dbReference type="Pfam" id="PF00883">
    <property type="entry name" value="Peptidase_M17"/>
    <property type="match status" value="1"/>
</dbReference>
<dbReference type="EC" id="3.4.11.10" evidence="8"/>
<evidence type="ECO:0000256" key="2">
    <source>
        <dbReference type="ARBA" id="ARBA00000967"/>
    </source>
</evidence>
<feature type="compositionally biased region" description="Low complexity" evidence="9">
    <location>
        <begin position="508"/>
        <end position="541"/>
    </location>
</feature>
<feature type="binding site" evidence="8">
    <location>
        <position position="256"/>
    </location>
    <ligand>
        <name>Mn(2+)</name>
        <dbReference type="ChEBI" id="CHEBI:29035"/>
        <label>1</label>
    </ligand>
</feature>
<evidence type="ECO:0000313" key="12">
    <source>
        <dbReference type="Proteomes" id="UP001525968"/>
    </source>
</evidence>
<comment type="catalytic activity">
    <reaction evidence="2 8">
        <text>Release of an N-terminal amino acid, preferentially leucine, but not glutamic or aspartic acids.</text>
        <dbReference type="EC" id="3.4.11.10"/>
    </reaction>
</comment>
<reference evidence="11 12" key="1">
    <citation type="submission" date="2022-09" db="EMBL/GenBank/DDBJ databases">
        <title>Draft genome of isolate Be4.</title>
        <authorList>
            <person name="Sanchez-Castro I."/>
            <person name="Martinez-Rodriguez P."/>
            <person name="Descostes M."/>
            <person name="Merroun M."/>
        </authorList>
    </citation>
    <scope>NUCLEOTIDE SEQUENCE [LARGE SCALE GENOMIC DNA]</scope>
    <source>
        <strain evidence="11 12">Be4</strain>
    </source>
</reference>
<keyword evidence="5 8" id="KW-0645">Protease</keyword>
<dbReference type="Proteomes" id="UP001525968">
    <property type="component" value="Unassembled WGS sequence"/>
</dbReference>
<evidence type="ECO:0000256" key="8">
    <source>
        <dbReference type="HAMAP-Rule" id="MF_00181"/>
    </source>
</evidence>
<feature type="binding site" evidence="8">
    <location>
        <position position="251"/>
    </location>
    <ligand>
        <name>Mn(2+)</name>
        <dbReference type="ChEBI" id="CHEBI:29035"/>
        <label>2</label>
    </ligand>
</feature>
<comment type="subcellular location">
    <subcellularLocation>
        <location evidence="8">Cytoplasm</location>
    </subcellularLocation>
</comment>
<evidence type="ECO:0000256" key="4">
    <source>
        <dbReference type="ARBA" id="ARBA00022438"/>
    </source>
</evidence>
<proteinExistence type="inferred from homology"/>
<keyword evidence="8" id="KW-0963">Cytoplasm</keyword>
<comment type="catalytic activity">
    <reaction evidence="1 8">
        <text>Release of an N-terminal amino acid, Xaa-|-Yaa-, in which Xaa is preferably Leu, but may be other amino acids including Pro although not Arg or Lys, and Yaa may be Pro. Amino acid amides and methyl esters are also readily hydrolyzed, but rates on arylamides are exceedingly low.</text>
        <dbReference type="EC" id="3.4.11.1"/>
    </reaction>
</comment>
<dbReference type="Gene3D" id="3.40.220.10">
    <property type="entry name" value="Leucine Aminopeptidase, subunit E, domain 1"/>
    <property type="match status" value="1"/>
</dbReference>
<dbReference type="PANTHER" id="PTHR11963:SF23">
    <property type="entry name" value="CYTOSOL AMINOPEPTIDASE"/>
    <property type="match status" value="1"/>
</dbReference>
<keyword evidence="12" id="KW-1185">Reference proteome</keyword>
<dbReference type="EC" id="3.4.11.1" evidence="8"/>
<dbReference type="InterPro" id="IPR000819">
    <property type="entry name" value="Peptidase_M17_C"/>
</dbReference>
<feature type="active site" evidence="8">
    <location>
        <position position="337"/>
    </location>
</feature>
<comment type="function">
    <text evidence="8">Presumably involved in the processing and regular turnover of intracellular proteins. Catalyzes the removal of unsubstituted N-terminal amino acids from various peptides.</text>
</comment>
<dbReference type="InterPro" id="IPR011356">
    <property type="entry name" value="Leucine_aapep/pepB"/>
</dbReference>
<keyword evidence="7 8" id="KW-0464">Manganese</keyword>
<evidence type="ECO:0000256" key="5">
    <source>
        <dbReference type="ARBA" id="ARBA00022670"/>
    </source>
</evidence>
<keyword evidence="4 8" id="KW-0031">Aminopeptidase</keyword>
<organism evidence="11 12">
    <name type="scientific">Acidovorax bellezanensis</name>
    <dbReference type="NCBI Taxonomy" id="2976702"/>
    <lineage>
        <taxon>Bacteria</taxon>
        <taxon>Pseudomonadati</taxon>
        <taxon>Pseudomonadota</taxon>
        <taxon>Betaproteobacteria</taxon>
        <taxon>Burkholderiales</taxon>
        <taxon>Comamonadaceae</taxon>
        <taxon>Acidovorax</taxon>
    </lineage>
</organism>
<evidence type="ECO:0000256" key="9">
    <source>
        <dbReference type="SAM" id="MobiDB-lite"/>
    </source>
</evidence>
<dbReference type="RefSeq" id="WP_261501235.1">
    <property type="nucleotide sequence ID" value="NZ_JAODYH010000007.1"/>
</dbReference>
<dbReference type="SUPFAM" id="SSF53187">
    <property type="entry name" value="Zn-dependent exopeptidases"/>
    <property type="match status" value="1"/>
</dbReference>
<sequence length="541" mass="54980">MNFDLKALTIAAAANEKCDLLVVLVAEPLPVAVDPLSSLVALALKHGDLQTEAGKSLSLYQVPAVAARRILLVGAGDGSARSVRKALAAAGPALNTPALKRAVVCFSFDVPAASVTAAVQAAADATYVFSTTKPSAKPCSLEKLVLGVPSKVAVQSAFDCGVALALGQGTAREWANRPANHATPSLLADAAKALGKLPGIECKVHGPSEVAKLGMGAFMAVAQGSHEPLRLIELHYQGGAKGDAPVALVGKGITFDTGGISLKPAAEMDEMKYDMGGAASVLGVFRALAELRPAINVVGIIPACENMPDGRAVKPGDVVTSMSGQTIEILNTDAEGRLVLCDALTYVARFKPRAVVDIATLTGACVVALGGLRSGLFSTDEALAQALQSAGDAAQDLCWRMPLDEEYAEGLKSNFADVGNVAGRAGGAVTAAKFLQRFVGDLPWAHLDIAGTAWKSGAAKGSTGRPVGLLVHYLLDAAKAAPVKAKAVKAAKPVKAEKTVKADKPAKVAKPVATAETAPAVNAPGAPASAKAPKAATGPLL</sequence>
<dbReference type="SUPFAM" id="SSF52949">
    <property type="entry name" value="Macro domain-like"/>
    <property type="match status" value="1"/>
</dbReference>
<feature type="binding site" evidence="8">
    <location>
        <position position="274"/>
    </location>
    <ligand>
        <name>Mn(2+)</name>
        <dbReference type="ChEBI" id="CHEBI:29035"/>
        <label>2</label>
    </ligand>
</feature>
<dbReference type="InterPro" id="IPR023042">
    <property type="entry name" value="Peptidase_M17_leu_NH2_pept"/>
</dbReference>
<feature type="active site" evidence="8">
    <location>
        <position position="263"/>
    </location>
</feature>
<dbReference type="EMBL" id="JAODYH010000007">
    <property type="protein sequence ID" value="MCT9811994.1"/>
    <property type="molecule type" value="Genomic_DNA"/>
</dbReference>
<dbReference type="Gene3D" id="3.40.630.10">
    <property type="entry name" value="Zn peptidases"/>
    <property type="match status" value="1"/>
</dbReference>
<dbReference type="PANTHER" id="PTHR11963">
    <property type="entry name" value="LEUCINE AMINOPEPTIDASE-RELATED"/>
    <property type="match status" value="1"/>
</dbReference>
<dbReference type="PRINTS" id="PR00481">
    <property type="entry name" value="LAMNOPPTDASE"/>
</dbReference>
<evidence type="ECO:0000256" key="6">
    <source>
        <dbReference type="ARBA" id="ARBA00022801"/>
    </source>
</evidence>
<protein>
    <recommendedName>
        <fullName evidence="8">Probable cytosol aminopeptidase</fullName>
        <ecNumber evidence="8">3.4.11.1</ecNumber>
    </recommendedName>
    <alternativeName>
        <fullName evidence="8">Leucine aminopeptidase</fullName>
        <shortName evidence="8">LAP</shortName>
        <ecNumber evidence="8">3.4.11.10</ecNumber>
    </alternativeName>
    <alternativeName>
        <fullName evidence="8">Leucyl aminopeptidase</fullName>
    </alternativeName>
</protein>
<dbReference type="InterPro" id="IPR043472">
    <property type="entry name" value="Macro_dom-like"/>
</dbReference>
<evidence type="ECO:0000259" key="10">
    <source>
        <dbReference type="PROSITE" id="PS00631"/>
    </source>
</evidence>